<dbReference type="CDD" id="cd00118">
    <property type="entry name" value="LysM"/>
    <property type="match status" value="1"/>
</dbReference>
<dbReference type="GO" id="GO:0016052">
    <property type="term" value="P:carbohydrate catabolic process"/>
    <property type="evidence" value="ECO:0007669"/>
    <property type="project" value="TreeGrafter"/>
</dbReference>
<sequence>MNFIFKTINKQKHKNTKGDDKMKKQLKHLLCGTALALSLGLSASAVSPQNASAANTSHGAVVKKVIDISEWQGYVSYQKALALKSETSFVIVRVQYGSNYKDVQYQNTIANLEKAGTPYGVYSYSRYVNASDAKQEARDLYNRAKHAKFFVNDAEEYTTTSGSYASAVKSWGAEMQRLTSRPVILYSGSYFYNSYIRSMANYDAFWEANYSNRYLNGNTSMWQYTDSGYSTSLGRGVDTSKVITAKHPVKWWIGSGSASQQNVKKYYVGGFKVGDKVKIKSSGAKWNVGDSKVSVASSALKKTYTVGQIKQVTQGKSNQMVLLKNGKTVIGWTLAEYVAKQNVSSHAKPANSHKATSQTYNQNGTFYPNTTLNVRTGAGTNYAKVATYYKGESVKYNQVIIKSDYVWARYSRSNGRYGYIALGVNGGQSYGKRVVGASHTYYTVKSGDSLWKIANNHGTTISNITSLNGISMYSTIYPGQRLIIK</sequence>
<dbReference type="Proteomes" id="UP000241743">
    <property type="component" value="Segment"/>
</dbReference>
<dbReference type="Gene3D" id="3.10.350.10">
    <property type="entry name" value="LysM domain"/>
    <property type="match status" value="1"/>
</dbReference>
<dbReference type="InterPro" id="IPR018392">
    <property type="entry name" value="LysM"/>
</dbReference>
<reference evidence="7 8" key="1">
    <citation type="submission" date="2017-12" db="EMBL/GenBank/DDBJ databases">
        <title>Lactobacillus phages that infect wine-derived L. plantarum strains.</title>
        <authorList>
            <person name="Kyrkou I."/>
            <person name="Hestbjerg Hansen L."/>
        </authorList>
    </citation>
    <scope>NUCLEOTIDE SEQUENCE [LARGE SCALE GENOMIC DNA]</scope>
</reference>
<dbReference type="InterPro" id="IPR002053">
    <property type="entry name" value="Glyco_hydro_25"/>
</dbReference>
<dbReference type="PANTHER" id="PTHR34135:SF1">
    <property type="entry name" value="GLYCOSYL HYDROLASE FAMILY 25"/>
    <property type="match status" value="1"/>
</dbReference>
<protein>
    <recommendedName>
        <fullName evidence="4">lysozyme</fullName>
        <ecNumber evidence="4">3.2.1.17</ecNumber>
    </recommendedName>
</protein>
<dbReference type="SUPFAM" id="SSF51445">
    <property type="entry name" value="(Trans)glycosidases"/>
    <property type="match status" value="1"/>
</dbReference>
<evidence type="ECO:0000256" key="2">
    <source>
        <dbReference type="ARBA" id="ARBA00007553"/>
    </source>
</evidence>
<evidence type="ECO:0000256" key="3">
    <source>
        <dbReference type="ARBA" id="ARBA00010646"/>
    </source>
</evidence>
<evidence type="ECO:0000256" key="1">
    <source>
        <dbReference type="ARBA" id="ARBA00000632"/>
    </source>
</evidence>
<dbReference type="InterPro" id="IPR036779">
    <property type="entry name" value="LysM_dom_sf"/>
</dbReference>
<dbReference type="EMBL" id="MG744354">
    <property type="protein sequence ID" value="AUV57328.1"/>
    <property type="molecule type" value="Genomic_DNA"/>
</dbReference>
<comment type="similarity">
    <text evidence="3">Belongs to the glycosyl hydrolase 25 family.</text>
</comment>
<proteinExistence type="inferred from homology"/>
<dbReference type="Gene3D" id="3.20.20.80">
    <property type="entry name" value="Glycosidases"/>
    <property type="match status" value="1"/>
</dbReference>
<dbReference type="Pfam" id="PF01476">
    <property type="entry name" value="LysM"/>
    <property type="match status" value="1"/>
</dbReference>
<dbReference type="PANTHER" id="PTHR34135">
    <property type="entry name" value="LYSOZYME"/>
    <property type="match status" value="1"/>
</dbReference>
<dbReference type="InterPro" id="IPR017853">
    <property type="entry name" value="GH"/>
</dbReference>
<dbReference type="GO" id="GO:0003796">
    <property type="term" value="F:lysozyme activity"/>
    <property type="evidence" value="ECO:0007669"/>
    <property type="project" value="UniProtKB-EC"/>
</dbReference>
<dbReference type="Pfam" id="PF08460">
    <property type="entry name" value="SH3_5"/>
    <property type="match status" value="1"/>
</dbReference>
<evidence type="ECO:0000259" key="6">
    <source>
        <dbReference type="PROSITE" id="PS51782"/>
    </source>
</evidence>
<evidence type="ECO:0000313" key="7">
    <source>
        <dbReference type="EMBL" id="AUV57328.1"/>
    </source>
</evidence>
<dbReference type="RefSeq" id="YP_009797739.1">
    <property type="nucleotide sequence ID" value="NC_047918.1"/>
</dbReference>
<dbReference type="SMART" id="SM00287">
    <property type="entry name" value="SH3b"/>
    <property type="match status" value="1"/>
</dbReference>
<name>A0A2K9V5A4_9CAUD</name>
<dbReference type="Pfam" id="PF01183">
    <property type="entry name" value="Glyco_hydro_25"/>
    <property type="match status" value="1"/>
</dbReference>
<dbReference type="GO" id="GO:0009253">
    <property type="term" value="P:peptidoglycan catabolic process"/>
    <property type="evidence" value="ECO:0007669"/>
    <property type="project" value="InterPro"/>
</dbReference>
<dbReference type="PROSITE" id="PS51904">
    <property type="entry name" value="GLYCOSYL_HYDROL_F25_2"/>
    <property type="match status" value="1"/>
</dbReference>
<feature type="domain" description="LysM" evidence="6">
    <location>
        <begin position="440"/>
        <end position="484"/>
    </location>
</feature>
<dbReference type="Gene3D" id="2.30.30.40">
    <property type="entry name" value="SH3 Domains"/>
    <property type="match status" value="1"/>
</dbReference>
<dbReference type="SMART" id="SM00257">
    <property type="entry name" value="LysM"/>
    <property type="match status" value="1"/>
</dbReference>
<dbReference type="PROSITE" id="PS51781">
    <property type="entry name" value="SH3B"/>
    <property type="match status" value="1"/>
</dbReference>
<dbReference type="GeneID" id="54988162"/>
<evidence type="ECO:0000313" key="8">
    <source>
        <dbReference type="Proteomes" id="UP000241743"/>
    </source>
</evidence>
<comment type="catalytic activity">
    <reaction evidence="1">
        <text>Hydrolysis of (1-&gt;4)-beta-linkages between N-acetylmuramic acid and N-acetyl-D-glucosamine residues in a peptidoglycan and between N-acetyl-D-glucosamine residues in chitodextrins.</text>
        <dbReference type="EC" id="3.2.1.17"/>
    </reaction>
</comment>
<accession>A0A2K9V5A4</accession>
<feature type="domain" description="SH3b" evidence="5">
    <location>
        <begin position="361"/>
        <end position="429"/>
    </location>
</feature>
<keyword evidence="8" id="KW-1185">Reference proteome</keyword>
<dbReference type="GO" id="GO:0016998">
    <property type="term" value="P:cell wall macromolecule catabolic process"/>
    <property type="evidence" value="ECO:0007669"/>
    <property type="project" value="InterPro"/>
</dbReference>
<dbReference type="InterPro" id="IPR003646">
    <property type="entry name" value="SH3-like_bac-type"/>
</dbReference>
<evidence type="ECO:0000256" key="4">
    <source>
        <dbReference type="ARBA" id="ARBA00012732"/>
    </source>
</evidence>
<dbReference type="PROSITE" id="PS51782">
    <property type="entry name" value="LYSM"/>
    <property type="match status" value="1"/>
</dbReference>
<evidence type="ECO:0000259" key="5">
    <source>
        <dbReference type="PROSITE" id="PS51781"/>
    </source>
</evidence>
<dbReference type="SUPFAM" id="SSF54106">
    <property type="entry name" value="LysM domain"/>
    <property type="match status" value="1"/>
</dbReference>
<dbReference type="KEGG" id="vg:54988162"/>
<comment type="similarity">
    <text evidence="2">Belongs to the N-acetylmuramoyl-L-alanine amidase 2 family.</text>
</comment>
<organism evidence="7 8">
    <name type="scientific">Lactobacillus phage Satyr</name>
    <dbReference type="NCBI Taxonomy" id="2070201"/>
    <lineage>
        <taxon>Viruses</taxon>
        <taxon>Duplodnaviria</taxon>
        <taxon>Heunggongvirae</taxon>
        <taxon>Uroviricota</taxon>
        <taxon>Caudoviricetes</taxon>
        <taxon>Tybeckvirinae</taxon>
        <taxon>Maenadvirus</taxon>
        <taxon>Maenadvirus satyr</taxon>
    </lineage>
</organism>
<dbReference type="EC" id="3.2.1.17" evidence="4"/>